<evidence type="ECO:0000256" key="2">
    <source>
        <dbReference type="ARBA" id="ARBA00022737"/>
    </source>
</evidence>
<dbReference type="PANTHER" id="PTHR24366:SF96">
    <property type="entry name" value="LEUCINE RICH REPEAT CONTAINING 53"/>
    <property type="match status" value="1"/>
</dbReference>
<proteinExistence type="predicted"/>
<dbReference type="InterPro" id="IPR001611">
    <property type="entry name" value="Leu-rich_rpt"/>
</dbReference>
<evidence type="ECO:0000313" key="3">
    <source>
        <dbReference type="EMBL" id="RWS05081.1"/>
    </source>
</evidence>
<keyword evidence="2" id="KW-0677">Repeat</keyword>
<organism evidence="3 5">
    <name type="scientific">Dinothrombium tinctorium</name>
    <dbReference type="NCBI Taxonomy" id="1965070"/>
    <lineage>
        <taxon>Eukaryota</taxon>
        <taxon>Metazoa</taxon>
        <taxon>Ecdysozoa</taxon>
        <taxon>Arthropoda</taxon>
        <taxon>Chelicerata</taxon>
        <taxon>Arachnida</taxon>
        <taxon>Acari</taxon>
        <taxon>Acariformes</taxon>
        <taxon>Trombidiformes</taxon>
        <taxon>Prostigmata</taxon>
        <taxon>Anystina</taxon>
        <taxon>Parasitengona</taxon>
        <taxon>Trombidioidea</taxon>
        <taxon>Trombidiidae</taxon>
        <taxon>Dinothrombium</taxon>
    </lineage>
</organism>
<comment type="caution">
    <text evidence="3">The sequence shown here is derived from an EMBL/GenBank/DDBJ whole genome shotgun (WGS) entry which is preliminary data.</text>
</comment>
<dbReference type="Pfam" id="PF13855">
    <property type="entry name" value="LRR_8"/>
    <property type="match status" value="1"/>
</dbReference>
<dbReference type="Proteomes" id="UP000285301">
    <property type="component" value="Unassembled WGS sequence"/>
</dbReference>
<dbReference type="EMBL" id="NCKU01004072">
    <property type="protein sequence ID" value="RWS06487.1"/>
    <property type="molecule type" value="Genomic_DNA"/>
</dbReference>
<evidence type="ECO:0000313" key="5">
    <source>
        <dbReference type="Proteomes" id="UP000285301"/>
    </source>
</evidence>
<reference evidence="3" key="2">
    <citation type="submission" date="2018-11" db="EMBL/GenBank/DDBJ databases">
        <title>Trombidioid mite genomics.</title>
        <authorList>
            <person name="Dong X."/>
        </authorList>
    </citation>
    <scope>NUCLEOTIDE SEQUENCE</scope>
    <source>
        <strain evidence="3">UoL-WK</strain>
    </source>
</reference>
<accession>A0A3S4QLV3</accession>
<dbReference type="STRING" id="1965070.A0A3S4QLV3"/>
<evidence type="ECO:0000256" key="1">
    <source>
        <dbReference type="ARBA" id="ARBA00022614"/>
    </source>
</evidence>
<dbReference type="PANTHER" id="PTHR24366">
    <property type="entry name" value="IG(IMMUNOGLOBULIN) AND LRR(LEUCINE RICH REPEAT) DOMAINS"/>
    <property type="match status" value="1"/>
</dbReference>
<dbReference type="OrthoDB" id="2013775at2759"/>
<keyword evidence="1" id="KW-0433">Leucine-rich repeat</keyword>
<dbReference type="SMART" id="SM00369">
    <property type="entry name" value="LRR_TYP"/>
    <property type="match status" value="4"/>
</dbReference>
<reference evidence="3 5" key="1">
    <citation type="journal article" date="2018" name="Gigascience">
        <title>Genomes of trombidid mites reveal novel predicted allergens and laterally-transferred genes associated with secondary metabolism.</title>
        <authorList>
            <person name="Dong X."/>
            <person name="Chaisiri K."/>
            <person name="Xia D."/>
            <person name="Armstrong S.D."/>
            <person name="Fang Y."/>
            <person name="Donnelly M.J."/>
            <person name="Kadowaki T."/>
            <person name="McGarry J.W."/>
            <person name="Darby A.C."/>
            <person name="Makepeace B.L."/>
        </authorList>
    </citation>
    <scope>NUCLEOTIDE SEQUENCE [LARGE SCALE GENOMIC DNA]</scope>
    <source>
        <strain evidence="3">UoL-WK</strain>
    </source>
</reference>
<dbReference type="InterPro" id="IPR003591">
    <property type="entry name" value="Leu-rich_rpt_typical-subtyp"/>
</dbReference>
<name>A0A3S4QLV3_9ACAR</name>
<dbReference type="PROSITE" id="PS51450">
    <property type="entry name" value="LRR"/>
    <property type="match status" value="1"/>
</dbReference>
<dbReference type="SUPFAM" id="SSF52058">
    <property type="entry name" value="L domain-like"/>
    <property type="match status" value="1"/>
</dbReference>
<dbReference type="Gene3D" id="3.80.10.10">
    <property type="entry name" value="Ribonuclease Inhibitor"/>
    <property type="match status" value="2"/>
</dbReference>
<dbReference type="AlphaFoldDB" id="A0A3S4QLV3"/>
<sequence>MTYVDLNCEGISIDDTVFADIVQKLQWSMNCKDKTRLGLSLTTTIDGCKFDRVALFRTAIKNLSGETFDFPAMRSLSIKESIGLLSIDPNAFIKSKHTLQELEVIEESLVSVAKIIEFVKSFQNLKRLKLEINGLVKIHRDYFDGNFSKLEELDLQNNDITLIEEHSFSKLNNLKRLRLGHNNLRMVTKNMFTFEPPANDLINEKLYIDLNHNHINSFALDPDAFLFAYRPVWLNLSSNLLSSLQQSVFGKFLFNDPRNVVDVSENPLVCDDSSRWILENRLYFSYKRGGKDFDVNTDYVPHVIDGGVRMSRRSPNDYSYYKIRGMICQNDRNIFETRLNY</sequence>
<evidence type="ECO:0000313" key="4">
    <source>
        <dbReference type="EMBL" id="RWS06487.1"/>
    </source>
</evidence>
<dbReference type="InterPro" id="IPR032675">
    <property type="entry name" value="LRR_dom_sf"/>
</dbReference>
<dbReference type="EMBL" id="NCKU01005045">
    <property type="protein sequence ID" value="RWS05081.1"/>
    <property type="molecule type" value="Genomic_DNA"/>
</dbReference>
<protein>
    <submittedName>
        <fullName evidence="3">Leucine rich repeat containing protein 10-like protein</fullName>
    </submittedName>
</protein>
<gene>
    <name evidence="4" type="ORF">B4U79_16208</name>
    <name evidence="3" type="ORF">B4U79_16347</name>
</gene>
<keyword evidence="5" id="KW-1185">Reference proteome</keyword>